<dbReference type="GeneID" id="90589442"/>
<name>A0ABY8CE87_9ARCH</name>
<gene>
    <name evidence="1" type="ORF">SVXNc_0007</name>
</gene>
<reference evidence="1 2" key="1">
    <citation type="submission" date="2022-09" db="EMBL/GenBank/DDBJ databases">
        <title>Xylan utilization by haloarchaea-nanohaloarchaea associations.</title>
        <authorList>
            <person name="Yakimov M."/>
        </authorList>
    </citation>
    <scope>NUCLEOTIDE SEQUENCE [LARGE SCALE GENOMIC DNA]</scope>
    <source>
        <strain evidence="1 2">SVXNc</strain>
    </source>
</reference>
<protein>
    <submittedName>
        <fullName evidence="1">Uncharacterized protein</fullName>
    </submittedName>
</protein>
<sequence length="226" mass="26468">MSDDGKGFFENLMDSLPDSVKYWVSLPDPGGEDNIWEHFHVFNNEWIDVQNRMEWYESPNVPTIYTDHKYIFKQNMGMGRPEETYYEENVDNGGFASNMEVTEDLPSGIGGGEMKISVEMGTKYPPSGENNFCMVSYVVDTQIKYDVTQGVKFLPRFLANPLNRFFKWAFMLYIAEDMVDRDGEYAVERTREYFQYLRKYHGEEPSQTKSRQTEFTPLPEEGVFFQ</sequence>
<dbReference type="EMBL" id="CP104395">
    <property type="protein sequence ID" value="WEL19040.1"/>
    <property type="molecule type" value="Genomic_DNA"/>
</dbReference>
<proteinExistence type="predicted"/>
<keyword evidence="2" id="KW-1185">Reference proteome</keyword>
<organism evidence="1 2">
    <name type="scientific">Candidatus Nanohalococcus occultus</name>
    <dbReference type="NCBI Taxonomy" id="2978047"/>
    <lineage>
        <taxon>Archaea</taxon>
        <taxon>Candidatus Nanohalarchaeota</taxon>
        <taxon>Candidatus Nanohalarchaeota incertae sedis</taxon>
        <taxon>Candidatus Nanohalococcus</taxon>
    </lineage>
</organism>
<dbReference type="Proteomes" id="UP001218034">
    <property type="component" value="Chromosome"/>
</dbReference>
<dbReference type="RefSeq" id="WP_347721913.1">
    <property type="nucleotide sequence ID" value="NZ_CP104395.1"/>
</dbReference>
<accession>A0ABY8CE87</accession>
<evidence type="ECO:0000313" key="1">
    <source>
        <dbReference type="EMBL" id="WEL19040.1"/>
    </source>
</evidence>
<evidence type="ECO:0000313" key="2">
    <source>
        <dbReference type="Proteomes" id="UP001218034"/>
    </source>
</evidence>